<dbReference type="AlphaFoldDB" id="A0A6A6H0D3"/>
<evidence type="ECO:0000313" key="2">
    <source>
        <dbReference type="Proteomes" id="UP000800092"/>
    </source>
</evidence>
<sequence>MMNGHHGASPSTCATITDLKIYISSRLFGLVFENTPFERRKVSFTVHDFVHCKSPCTSRCHLIRGNALALSGPLIRLSGPCIRKSFFQSDSSPRGWASTPIGVAWH</sequence>
<dbReference type="Proteomes" id="UP000800092">
    <property type="component" value="Unassembled WGS sequence"/>
</dbReference>
<accession>A0A6A6H0D3</accession>
<name>A0A6A6H0D3_VIRVR</name>
<proteinExistence type="predicted"/>
<dbReference type="EMBL" id="ML991825">
    <property type="protein sequence ID" value="KAF2231534.1"/>
    <property type="molecule type" value="Genomic_DNA"/>
</dbReference>
<evidence type="ECO:0000313" key="1">
    <source>
        <dbReference type="EMBL" id="KAF2231534.1"/>
    </source>
</evidence>
<gene>
    <name evidence="1" type="ORF">EV356DRAFT_288046</name>
</gene>
<protein>
    <submittedName>
        <fullName evidence="1">Uncharacterized protein</fullName>
    </submittedName>
</protein>
<keyword evidence="2" id="KW-1185">Reference proteome</keyword>
<reference evidence="1" key="1">
    <citation type="journal article" date="2020" name="Stud. Mycol.">
        <title>101 Dothideomycetes genomes: a test case for predicting lifestyles and emergence of pathogens.</title>
        <authorList>
            <person name="Haridas S."/>
            <person name="Albert R."/>
            <person name="Binder M."/>
            <person name="Bloem J."/>
            <person name="Labutti K."/>
            <person name="Salamov A."/>
            <person name="Andreopoulos B."/>
            <person name="Baker S."/>
            <person name="Barry K."/>
            <person name="Bills G."/>
            <person name="Bluhm B."/>
            <person name="Cannon C."/>
            <person name="Castanera R."/>
            <person name="Culley D."/>
            <person name="Daum C."/>
            <person name="Ezra D."/>
            <person name="Gonzalez J."/>
            <person name="Henrissat B."/>
            <person name="Kuo A."/>
            <person name="Liang C."/>
            <person name="Lipzen A."/>
            <person name="Lutzoni F."/>
            <person name="Magnuson J."/>
            <person name="Mondo S."/>
            <person name="Nolan M."/>
            <person name="Ohm R."/>
            <person name="Pangilinan J."/>
            <person name="Park H.-J."/>
            <person name="Ramirez L."/>
            <person name="Alfaro M."/>
            <person name="Sun H."/>
            <person name="Tritt A."/>
            <person name="Yoshinaga Y."/>
            <person name="Zwiers L.-H."/>
            <person name="Turgeon B."/>
            <person name="Goodwin S."/>
            <person name="Spatafora J."/>
            <person name="Crous P."/>
            <person name="Grigoriev I."/>
        </authorList>
    </citation>
    <scope>NUCLEOTIDE SEQUENCE</scope>
    <source>
        <strain evidence="1">Tuck. ex Michener</strain>
    </source>
</reference>
<organism evidence="1 2">
    <name type="scientific">Viridothelium virens</name>
    <name type="common">Speckled blister lichen</name>
    <name type="synonym">Trypethelium virens</name>
    <dbReference type="NCBI Taxonomy" id="1048519"/>
    <lineage>
        <taxon>Eukaryota</taxon>
        <taxon>Fungi</taxon>
        <taxon>Dikarya</taxon>
        <taxon>Ascomycota</taxon>
        <taxon>Pezizomycotina</taxon>
        <taxon>Dothideomycetes</taxon>
        <taxon>Dothideomycetes incertae sedis</taxon>
        <taxon>Trypetheliales</taxon>
        <taxon>Trypetheliaceae</taxon>
        <taxon>Viridothelium</taxon>
    </lineage>
</organism>